<keyword evidence="4" id="KW-1185">Reference proteome</keyword>
<dbReference type="SUPFAM" id="SSF47954">
    <property type="entry name" value="Cyclin-like"/>
    <property type="match status" value="1"/>
</dbReference>
<accession>A0A816Z2V1</accession>
<dbReference type="Gene3D" id="1.10.472.10">
    <property type="entry name" value="Cyclin-like"/>
    <property type="match status" value="2"/>
</dbReference>
<evidence type="ECO:0000313" key="1">
    <source>
        <dbReference type="EMBL" id="CAF2191360.1"/>
    </source>
</evidence>
<reference evidence="1" key="1">
    <citation type="submission" date="2021-02" db="EMBL/GenBank/DDBJ databases">
        <authorList>
            <person name="Nowell W R."/>
        </authorList>
    </citation>
    <scope>NUCLEOTIDE SEQUENCE</scope>
</reference>
<dbReference type="EMBL" id="CAJNRF010016275">
    <property type="protein sequence ID" value="CAF2191360.1"/>
    <property type="molecule type" value="Genomic_DNA"/>
</dbReference>
<dbReference type="InterPro" id="IPR036915">
    <property type="entry name" value="Cyclin-like_sf"/>
</dbReference>
<gene>
    <name evidence="2" type="ORF">OVN521_LOCUS83</name>
    <name evidence="1" type="ORF">WKI299_LOCUS33995</name>
</gene>
<dbReference type="EMBL" id="CAJOBG010000003">
    <property type="protein sequence ID" value="CAF3732712.1"/>
    <property type="molecule type" value="Genomic_DNA"/>
</dbReference>
<evidence type="ECO:0008006" key="5">
    <source>
        <dbReference type="Google" id="ProtNLM"/>
    </source>
</evidence>
<name>A0A816Z2V1_9BILA</name>
<evidence type="ECO:0000313" key="2">
    <source>
        <dbReference type="EMBL" id="CAF3732712.1"/>
    </source>
</evidence>
<dbReference type="Proteomes" id="UP000663866">
    <property type="component" value="Unassembled WGS sequence"/>
</dbReference>
<dbReference type="AlphaFoldDB" id="A0A816Z2V1"/>
<proteinExistence type="predicted"/>
<dbReference type="Proteomes" id="UP000663856">
    <property type="component" value="Unassembled WGS sequence"/>
</dbReference>
<evidence type="ECO:0000313" key="4">
    <source>
        <dbReference type="Proteomes" id="UP000663866"/>
    </source>
</evidence>
<comment type="caution">
    <text evidence="1">The sequence shown here is derived from an EMBL/GenBank/DDBJ whole genome shotgun (WGS) entry which is preliminary data.</text>
</comment>
<protein>
    <recommendedName>
        <fullName evidence="5">Cyclin N-terminal domain-containing protein</fullName>
    </recommendedName>
</protein>
<evidence type="ECO:0000313" key="3">
    <source>
        <dbReference type="Proteomes" id="UP000663856"/>
    </source>
</evidence>
<sequence>MISTPVCCTSDYYSGSDLEYDEDFVKAAPQYLSSTNEINNVFHTLFQYHHSQPSTTSISQIQQSMKLIKLAREHNLSNEIIIRSNAILHHLLLSICTDEIDESIFIACLSLTTKLNEHSTHLNTAFFNSDSLISNEMLICNILDWDIDVITSINYVEAILLHLLNSSTRDRLRQLTYEFIVLCLTDVRCMELSPSSLGIGCLLMACDAINCCDIIPKQVFDSEYEKTISLQGIANPYWSYYHRCSSSIIYCFDLKQK</sequence>
<organism evidence="1 3">
    <name type="scientific">Rotaria magnacalcarata</name>
    <dbReference type="NCBI Taxonomy" id="392030"/>
    <lineage>
        <taxon>Eukaryota</taxon>
        <taxon>Metazoa</taxon>
        <taxon>Spiralia</taxon>
        <taxon>Gnathifera</taxon>
        <taxon>Rotifera</taxon>
        <taxon>Eurotatoria</taxon>
        <taxon>Bdelloidea</taxon>
        <taxon>Philodinida</taxon>
        <taxon>Philodinidae</taxon>
        <taxon>Rotaria</taxon>
    </lineage>
</organism>